<dbReference type="GO" id="GO:0016787">
    <property type="term" value="F:hydrolase activity"/>
    <property type="evidence" value="ECO:0007669"/>
    <property type="project" value="UniProtKB-KW"/>
</dbReference>
<dbReference type="Pfam" id="PF14214">
    <property type="entry name" value="Helitron_like_N"/>
    <property type="match status" value="1"/>
</dbReference>
<dbReference type="Gene3D" id="3.40.50.300">
    <property type="entry name" value="P-loop containing nucleotide triphosphate hydrolases"/>
    <property type="match status" value="1"/>
</dbReference>
<comment type="caution">
    <text evidence="4">The sequence shown here is derived from an EMBL/GenBank/DDBJ whole genome shotgun (WGS) entry which is preliminary data.</text>
</comment>
<evidence type="ECO:0000313" key="5">
    <source>
        <dbReference type="Proteomes" id="UP001634393"/>
    </source>
</evidence>
<comment type="similarity">
    <text evidence="1">Belongs to the helicase family.</text>
</comment>
<evidence type="ECO:0000256" key="1">
    <source>
        <dbReference type="RuleBase" id="RU363044"/>
    </source>
</evidence>
<dbReference type="GO" id="GO:0005524">
    <property type="term" value="F:ATP binding"/>
    <property type="evidence" value="ECO:0007669"/>
    <property type="project" value="UniProtKB-KW"/>
</dbReference>
<dbReference type="Proteomes" id="UP001634393">
    <property type="component" value="Unassembled WGS sequence"/>
</dbReference>
<keyword evidence="1" id="KW-0378">Hydrolase</keyword>
<sequence length="912" mass="104327">MYIKLETSRLDYFRSEQRQRDLRTESYQGIIDSIFVHGETDPSNIGQRVVLLSSFIGGPRDMRRRYVNAMALVQRFGKPDVFLTMTCNPAWVEIRESLLPGQKPDDRPDLIARVFKAKLEELKNDLVKKKLFGQVAAYVYTVEYQKRGLPHAHWIIILDIRHKIVSPTIYDEIISAELPDTSHPFLRAYVVKHMMHGPCGESNPSNACMRDGECKNHYPKDFSNLTTNGKNSYPVYRRHDDCKFAVVRNHRLYNRSVVPYNPFLLAKFDCHINVEICADVKLVKYLYKYIHKCNTPILHPSLPTAPIANQDEIQAYQPGRWVCAPEAFWRIFAFLMSEIHPPVIVMPVHLPNHQPLRFGLERTLEQVVADPRSSKTMLTEFFYMNDSDPDAARLNLLYKEFPEYFVWDAFNKKWKLRQRQVVVGRLCTVNPFEGERYFERLLLVNVRCPRSFDDLLTVNGQRYATFHEAAISRGLLESDEYVDGCLAEAVLFQAPHCLRVLFALLLIYGITADPQVLWDRYYSSLSEDFARSGLLTATRVLKETVDAINIVLTSMDKSIDDFPIRFPSQYTPMADRTSSEYRYECSISSSLEDVESIGRLNVEQQIAFDKIVCKIDRQLSGVFFLDGPGGTGKTFLYRALLAYVHRKGGIALAVASSGVAASLLPGGRTAHSRFKLPLDVDDDSNGKISKQTSLAKMIVESRLIIWDEASMASRHSIEALDGLLRDLCDKRDVPFGGKIVLFGGDFRQTLPIVVRGSRTAMIEASFVSSKLWRHVVRLHLTQNMRAREDPSFVQFLLRVGDGEEPYVIDENIRIPSHMLAHFIDAATSLDRLIESVYPSFVTFFSDPHSMMNRAVLTPKNDCVDEINDLLLCRFPGQMKEYISFNRTIDSDHTCVLNSHCPSTRFSLLYSYS</sequence>
<evidence type="ECO:0000313" key="4">
    <source>
        <dbReference type="EMBL" id="KAL3846228.1"/>
    </source>
</evidence>
<keyword evidence="1" id="KW-0347">Helicase</keyword>
<dbReference type="InterPro" id="IPR025476">
    <property type="entry name" value="Helitron_helicase-like"/>
</dbReference>
<protein>
    <recommendedName>
        <fullName evidence="1">ATP-dependent DNA helicase</fullName>
        <ecNumber evidence="1">5.6.2.3</ecNumber>
    </recommendedName>
</protein>
<gene>
    <name evidence="4" type="ORF">ACJIZ3_003631</name>
</gene>
<organism evidence="4 5">
    <name type="scientific">Penstemon smallii</name>
    <dbReference type="NCBI Taxonomy" id="265156"/>
    <lineage>
        <taxon>Eukaryota</taxon>
        <taxon>Viridiplantae</taxon>
        <taxon>Streptophyta</taxon>
        <taxon>Embryophyta</taxon>
        <taxon>Tracheophyta</taxon>
        <taxon>Spermatophyta</taxon>
        <taxon>Magnoliopsida</taxon>
        <taxon>eudicotyledons</taxon>
        <taxon>Gunneridae</taxon>
        <taxon>Pentapetalae</taxon>
        <taxon>asterids</taxon>
        <taxon>lamiids</taxon>
        <taxon>Lamiales</taxon>
        <taxon>Plantaginaceae</taxon>
        <taxon>Cheloneae</taxon>
        <taxon>Penstemon</taxon>
    </lineage>
</organism>
<dbReference type="PANTHER" id="PTHR10492:SF100">
    <property type="entry name" value="ATP-DEPENDENT DNA HELICASE"/>
    <property type="match status" value="1"/>
</dbReference>
<reference evidence="4 5" key="1">
    <citation type="submission" date="2024-12" db="EMBL/GenBank/DDBJ databases">
        <title>The unique morphological basis and parallel evolutionary history of personate flowers in Penstemon.</title>
        <authorList>
            <person name="Depatie T.H."/>
            <person name="Wessinger C.A."/>
        </authorList>
    </citation>
    <scope>NUCLEOTIDE SEQUENCE [LARGE SCALE GENOMIC DNA]</scope>
    <source>
        <strain evidence="4">WTNN_2</strain>
        <tissue evidence="4">Leaf</tissue>
    </source>
</reference>
<comment type="cofactor">
    <cofactor evidence="1">
        <name>Mg(2+)</name>
        <dbReference type="ChEBI" id="CHEBI:18420"/>
    </cofactor>
</comment>
<feature type="domain" description="DNA helicase Pif1-like DEAD-box helicase" evidence="2">
    <location>
        <begin position="600"/>
        <end position="804"/>
    </location>
</feature>
<dbReference type="Pfam" id="PF05970">
    <property type="entry name" value="PIF1"/>
    <property type="match status" value="1"/>
</dbReference>
<keyword evidence="1" id="KW-0067">ATP-binding</keyword>
<dbReference type="EMBL" id="JBJXBP010000002">
    <property type="protein sequence ID" value="KAL3846228.1"/>
    <property type="molecule type" value="Genomic_DNA"/>
</dbReference>
<name>A0ABD3UDL3_9LAMI</name>
<dbReference type="InterPro" id="IPR010285">
    <property type="entry name" value="DNA_helicase_pif1-like_DEAD"/>
</dbReference>
<dbReference type="GO" id="GO:0043139">
    <property type="term" value="F:5'-3' DNA helicase activity"/>
    <property type="evidence" value="ECO:0007669"/>
    <property type="project" value="UniProtKB-EC"/>
</dbReference>
<dbReference type="InterPro" id="IPR027417">
    <property type="entry name" value="P-loop_NTPase"/>
</dbReference>
<keyword evidence="1" id="KW-0234">DNA repair</keyword>
<dbReference type="PANTHER" id="PTHR10492">
    <property type="match status" value="1"/>
</dbReference>
<keyword evidence="1" id="KW-0547">Nucleotide-binding</keyword>
<dbReference type="GO" id="GO:0006310">
    <property type="term" value="P:DNA recombination"/>
    <property type="evidence" value="ECO:0007669"/>
    <property type="project" value="UniProtKB-KW"/>
</dbReference>
<dbReference type="AlphaFoldDB" id="A0ABD3UDL3"/>
<proteinExistence type="inferred from homology"/>
<keyword evidence="5" id="KW-1185">Reference proteome</keyword>
<keyword evidence="1" id="KW-0227">DNA damage</keyword>
<comment type="catalytic activity">
    <reaction evidence="1">
        <text>ATP + H2O = ADP + phosphate + H(+)</text>
        <dbReference type="Rhea" id="RHEA:13065"/>
        <dbReference type="ChEBI" id="CHEBI:15377"/>
        <dbReference type="ChEBI" id="CHEBI:15378"/>
        <dbReference type="ChEBI" id="CHEBI:30616"/>
        <dbReference type="ChEBI" id="CHEBI:43474"/>
        <dbReference type="ChEBI" id="CHEBI:456216"/>
        <dbReference type="EC" id="5.6.2.3"/>
    </reaction>
</comment>
<accession>A0ABD3UDL3</accession>
<evidence type="ECO:0000259" key="3">
    <source>
        <dbReference type="Pfam" id="PF14214"/>
    </source>
</evidence>
<evidence type="ECO:0000259" key="2">
    <source>
        <dbReference type="Pfam" id="PF05970"/>
    </source>
</evidence>
<dbReference type="GO" id="GO:0006281">
    <property type="term" value="P:DNA repair"/>
    <property type="evidence" value="ECO:0007669"/>
    <property type="project" value="UniProtKB-KW"/>
</dbReference>
<dbReference type="EC" id="5.6.2.3" evidence="1"/>
<keyword evidence="1" id="KW-0233">DNA recombination</keyword>
<feature type="domain" description="Helitron helicase-like" evidence="3">
    <location>
        <begin position="1"/>
        <end position="155"/>
    </location>
</feature>
<dbReference type="SUPFAM" id="SSF52540">
    <property type="entry name" value="P-loop containing nucleoside triphosphate hydrolases"/>
    <property type="match status" value="2"/>
</dbReference>